<feature type="domain" description="YjeF N-terminal" evidence="21">
    <location>
        <begin position="10"/>
        <end position="215"/>
    </location>
</feature>
<dbReference type="GO" id="GO:0046496">
    <property type="term" value="P:nicotinamide nucleotide metabolic process"/>
    <property type="evidence" value="ECO:0007669"/>
    <property type="project" value="UniProtKB-UniRule"/>
</dbReference>
<comment type="function">
    <text evidence="18">Catalyzes the epimerization of the S- and R-forms of NAD(P)HX, a damaged form of NAD(P)H that is a result of enzymatic or heat-dependent hydration. This is a prerequisite for the S-specific NAD(P)H-hydrate dehydratase to allow the repair of both epimers of NAD(P)HX.</text>
</comment>
<dbReference type="PROSITE" id="PS51383">
    <property type="entry name" value="YJEF_C_3"/>
    <property type="match status" value="1"/>
</dbReference>
<dbReference type="SUPFAM" id="SSF64153">
    <property type="entry name" value="YjeF N-terminal domain-like"/>
    <property type="match status" value="1"/>
</dbReference>
<organism evidence="22 23">
    <name type="scientific">Thermomicrobium roseum (strain ATCC 27502 / DSM 5159 / P-2)</name>
    <dbReference type="NCBI Taxonomy" id="309801"/>
    <lineage>
        <taxon>Bacteria</taxon>
        <taxon>Pseudomonadati</taxon>
        <taxon>Thermomicrobiota</taxon>
        <taxon>Thermomicrobia</taxon>
        <taxon>Thermomicrobiales</taxon>
        <taxon>Thermomicrobiaceae</taxon>
        <taxon>Thermomicrobium</taxon>
    </lineage>
</organism>
<evidence type="ECO:0000256" key="18">
    <source>
        <dbReference type="HAMAP-Rule" id="MF_01966"/>
    </source>
</evidence>
<feature type="binding site" evidence="18">
    <location>
        <position position="158"/>
    </location>
    <ligand>
        <name>(6S)-NADPHX</name>
        <dbReference type="ChEBI" id="CHEBI:64076"/>
    </ligand>
</feature>
<keyword evidence="7 17" id="KW-0067">ATP-binding</keyword>
<accession>B9KZA1</accession>
<dbReference type="PROSITE" id="PS01050">
    <property type="entry name" value="YJEF_C_2"/>
    <property type="match status" value="1"/>
</dbReference>
<evidence type="ECO:0000256" key="19">
    <source>
        <dbReference type="PIRNR" id="PIRNR017184"/>
    </source>
</evidence>
<evidence type="ECO:0000256" key="9">
    <source>
        <dbReference type="ARBA" id="ARBA00022958"/>
    </source>
</evidence>
<dbReference type="EMBL" id="CP001275">
    <property type="protein sequence ID" value="ACM06039.1"/>
    <property type="molecule type" value="Genomic_DNA"/>
</dbReference>
<comment type="function">
    <text evidence="14 19">Bifunctional enzyme that catalyzes the epimerization of the S- and R-forms of NAD(P)HX and the dehydration of the S-form of NAD(P)HX at the expense of ADP, which is converted to AMP. This allows the repair of both epimers of NAD(P)HX, a damaged form of NAD(P)H that is a result of enzymatic or heat-dependent hydration.</text>
</comment>
<keyword evidence="5 18" id="KW-0479">Metal-binding</keyword>
<dbReference type="KEGG" id="tro:trd_0815"/>
<dbReference type="PIRSF" id="PIRSF017184">
    <property type="entry name" value="Nnr"/>
    <property type="match status" value="1"/>
</dbReference>
<comment type="similarity">
    <text evidence="18">Belongs to the NnrE/AIBP family.</text>
</comment>
<evidence type="ECO:0000256" key="1">
    <source>
        <dbReference type="ARBA" id="ARBA00000013"/>
    </source>
</evidence>
<comment type="cofactor">
    <cofactor evidence="18 19">
        <name>K(+)</name>
        <dbReference type="ChEBI" id="CHEBI:29103"/>
    </cofactor>
    <text evidence="18 19">Binds 1 potassium ion per subunit.</text>
</comment>
<dbReference type="eggNOG" id="COG0062">
    <property type="taxonomic scope" value="Bacteria"/>
</dbReference>
<dbReference type="Pfam" id="PF03853">
    <property type="entry name" value="YjeF_N"/>
    <property type="match status" value="1"/>
</dbReference>
<feature type="binding site" evidence="17">
    <location>
        <position position="328"/>
    </location>
    <ligand>
        <name>(6S)-NADPHX</name>
        <dbReference type="ChEBI" id="CHEBI:64076"/>
    </ligand>
</feature>
<dbReference type="STRING" id="309801.trd_0815"/>
<keyword evidence="11 18" id="KW-0413">Isomerase</keyword>
<dbReference type="AlphaFoldDB" id="B9KZA1"/>
<feature type="binding site" evidence="18">
    <location>
        <position position="121"/>
    </location>
    <ligand>
        <name>K(+)</name>
        <dbReference type="ChEBI" id="CHEBI:29103"/>
    </ligand>
</feature>
<evidence type="ECO:0000256" key="5">
    <source>
        <dbReference type="ARBA" id="ARBA00022723"/>
    </source>
</evidence>
<comment type="subunit">
    <text evidence="17">Homotetramer.</text>
</comment>
<keyword evidence="23" id="KW-1185">Reference proteome</keyword>
<dbReference type="GO" id="GO:0052855">
    <property type="term" value="F:ADP-dependent NAD(P)H-hydrate dehydratase activity"/>
    <property type="evidence" value="ECO:0007669"/>
    <property type="project" value="UniProtKB-UniRule"/>
</dbReference>
<sequence>MEKLCRVEEVRRAEAEAVAQGLSLTELMRRAGQAVAETIEQLASRKQGRRALFLVGPGNNGGDGLVAASLLALAGWDCAVWSWNRREPGAIPAEPTGLARCRWIESEELDRELSLADVIVDAIFGIGGRPEVPEPVATIFEAAHRARRVRNTVLVAVDVPSGIDSDTGAADARAFRADLTVMLGLPKIGAYQFPALRHTGLIRLVDIGLPKPPVGPGSVALLTLQDARGWLPERTAATHKWAVGAVLIVGGAPNYYGAPRLAASAALRAGAGLVTLSVPRSLVPSIAAALADVTFLPAPDGDVGVGQRWANLVRDALPRYRALLVGPGLGQDQTADELLRYLFGLGRVRRGSLGFGVPADDEVPQRFAGYAVIDADGLNWLAKMGSWWEELREAQLVLTPHPGELARLCGCDVTTILEDPWTQALEAAVTFGQHVVLKYGHTAVACPDGSLLLAPQVHPALATAGTGDVLAGVIAGLAAQGLGPREAAAAGVVIAGEAALHAVVSAGTLSLTASDVVAALPKVIRALYDPQWSPERVVSAIEEN</sequence>
<keyword evidence="8 17" id="KW-0521">NADP</keyword>
<evidence type="ECO:0000256" key="13">
    <source>
        <dbReference type="ARBA" id="ARBA00023268"/>
    </source>
</evidence>
<comment type="function">
    <text evidence="17">Catalyzes the dehydration of the S-form of NAD(P)HX at the expense of ADP, which is converted to AMP. Together with NAD(P)HX epimerase, which catalyzes the epimerization of the S- and R-forms, the enzyme allows the repair of both epimers of NAD(P)HX, a damaged form of NAD(P)H that is a result of enzymatic or heat-dependent hydration.</text>
</comment>
<dbReference type="GO" id="GO:0005524">
    <property type="term" value="F:ATP binding"/>
    <property type="evidence" value="ECO:0007669"/>
    <property type="project" value="UniProtKB-UniRule"/>
</dbReference>
<dbReference type="eggNOG" id="COG0063">
    <property type="taxonomic scope" value="Bacteria"/>
</dbReference>
<keyword evidence="13" id="KW-0511">Multifunctional enzyme</keyword>
<comment type="caution">
    <text evidence="17">Lacks conserved residue(s) required for the propagation of feature annotation.</text>
</comment>
<dbReference type="EC" id="4.2.1.136" evidence="19"/>
<dbReference type="GO" id="GO:0046872">
    <property type="term" value="F:metal ion binding"/>
    <property type="evidence" value="ECO:0007669"/>
    <property type="project" value="UniProtKB-UniRule"/>
</dbReference>
<dbReference type="HAMAP" id="MF_01965">
    <property type="entry name" value="NADHX_dehydratase"/>
    <property type="match status" value="1"/>
</dbReference>
<dbReference type="Proteomes" id="UP000000447">
    <property type="component" value="Chromosome"/>
</dbReference>
<dbReference type="Gene3D" id="3.40.50.10260">
    <property type="entry name" value="YjeF N-terminal domain"/>
    <property type="match status" value="1"/>
</dbReference>
<evidence type="ECO:0000256" key="7">
    <source>
        <dbReference type="ARBA" id="ARBA00022840"/>
    </source>
</evidence>
<evidence type="ECO:0000256" key="16">
    <source>
        <dbReference type="ARBA" id="ARBA00049209"/>
    </source>
</evidence>
<dbReference type="HOGENOM" id="CLU_024853_4_1_0"/>
<comment type="similarity">
    <text evidence="3 19">In the N-terminal section; belongs to the NnrE/AIBP family.</text>
</comment>
<feature type="domain" description="YjeF C-terminal" evidence="20">
    <location>
        <begin position="223"/>
        <end position="527"/>
    </location>
</feature>
<dbReference type="PANTHER" id="PTHR12592">
    <property type="entry name" value="ATP-DEPENDENT (S)-NAD(P)H-HYDRATE DEHYDRATASE FAMILY MEMBER"/>
    <property type="match status" value="1"/>
</dbReference>
<dbReference type="GO" id="GO:0052856">
    <property type="term" value="F:NAD(P)HX epimerase activity"/>
    <property type="evidence" value="ECO:0007669"/>
    <property type="project" value="UniProtKB-UniRule"/>
</dbReference>
<dbReference type="Gene3D" id="3.40.1190.20">
    <property type="match status" value="1"/>
</dbReference>
<evidence type="ECO:0000256" key="17">
    <source>
        <dbReference type="HAMAP-Rule" id="MF_01965"/>
    </source>
</evidence>
<dbReference type="PANTHER" id="PTHR12592:SF0">
    <property type="entry name" value="ATP-DEPENDENT (S)-NAD(P)H-HYDRATE DEHYDRATASE"/>
    <property type="match status" value="1"/>
</dbReference>
<comment type="catalytic activity">
    <reaction evidence="15 17 19">
        <text>(6S)-NADHX + ADP = AMP + phosphate + NADH + H(+)</text>
        <dbReference type="Rhea" id="RHEA:32223"/>
        <dbReference type="ChEBI" id="CHEBI:15378"/>
        <dbReference type="ChEBI" id="CHEBI:43474"/>
        <dbReference type="ChEBI" id="CHEBI:57945"/>
        <dbReference type="ChEBI" id="CHEBI:64074"/>
        <dbReference type="ChEBI" id="CHEBI:456215"/>
        <dbReference type="ChEBI" id="CHEBI:456216"/>
        <dbReference type="EC" id="4.2.1.136"/>
    </reaction>
</comment>
<dbReference type="OrthoDB" id="9806925at2"/>
<feature type="binding site" evidence="17">
    <location>
        <position position="401"/>
    </location>
    <ligand>
        <name>(6S)-NADPHX</name>
        <dbReference type="ChEBI" id="CHEBI:64076"/>
    </ligand>
</feature>
<comment type="catalytic activity">
    <reaction evidence="2 18 19">
        <text>(6R)-NADPHX = (6S)-NADPHX</text>
        <dbReference type="Rhea" id="RHEA:32227"/>
        <dbReference type="ChEBI" id="CHEBI:64076"/>
        <dbReference type="ChEBI" id="CHEBI:64077"/>
        <dbReference type="EC" id="5.1.99.6"/>
    </reaction>
</comment>
<evidence type="ECO:0000256" key="4">
    <source>
        <dbReference type="ARBA" id="ARBA00009524"/>
    </source>
</evidence>
<evidence type="ECO:0000256" key="15">
    <source>
        <dbReference type="ARBA" id="ARBA00048238"/>
    </source>
</evidence>
<evidence type="ECO:0000256" key="2">
    <source>
        <dbReference type="ARBA" id="ARBA00000909"/>
    </source>
</evidence>
<proteinExistence type="inferred from homology"/>
<dbReference type="HAMAP" id="MF_01966">
    <property type="entry name" value="NADHX_epimerase"/>
    <property type="match status" value="1"/>
</dbReference>
<evidence type="ECO:0000256" key="14">
    <source>
        <dbReference type="ARBA" id="ARBA00025153"/>
    </source>
</evidence>
<comment type="catalytic activity">
    <reaction evidence="16 17 19">
        <text>(6S)-NADPHX + ADP = AMP + phosphate + NADPH + H(+)</text>
        <dbReference type="Rhea" id="RHEA:32235"/>
        <dbReference type="ChEBI" id="CHEBI:15378"/>
        <dbReference type="ChEBI" id="CHEBI:43474"/>
        <dbReference type="ChEBI" id="CHEBI:57783"/>
        <dbReference type="ChEBI" id="CHEBI:64076"/>
        <dbReference type="ChEBI" id="CHEBI:456215"/>
        <dbReference type="ChEBI" id="CHEBI:456216"/>
        <dbReference type="EC" id="4.2.1.136"/>
    </reaction>
</comment>
<feature type="binding site" evidence="18">
    <location>
        <position position="60"/>
    </location>
    <ligand>
        <name>K(+)</name>
        <dbReference type="ChEBI" id="CHEBI:29103"/>
    </ligand>
</feature>
<dbReference type="InterPro" id="IPR004443">
    <property type="entry name" value="YjeF_N_dom"/>
</dbReference>
<feature type="binding site" evidence="18">
    <location>
        <position position="161"/>
    </location>
    <ligand>
        <name>K(+)</name>
        <dbReference type="ChEBI" id="CHEBI:29103"/>
    </ligand>
</feature>
<dbReference type="Pfam" id="PF01256">
    <property type="entry name" value="Carb_kinase"/>
    <property type="match status" value="1"/>
</dbReference>
<keyword evidence="9 18" id="KW-0630">Potassium</keyword>
<evidence type="ECO:0000259" key="20">
    <source>
        <dbReference type="PROSITE" id="PS51383"/>
    </source>
</evidence>
<dbReference type="CDD" id="cd01171">
    <property type="entry name" value="YXKO-related"/>
    <property type="match status" value="1"/>
</dbReference>
<dbReference type="RefSeq" id="WP_012642200.1">
    <property type="nucleotide sequence ID" value="NC_011959.1"/>
</dbReference>
<evidence type="ECO:0000256" key="11">
    <source>
        <dbReference type="ARBA" id="ARBA00023235"/>
    </source>
</evidence>
<gene>
    <name evidence="18" type="primary">nnrE</name>
    <name evidence="17" type="synonym">nnrD</name>
    <name evidence="22" type="ordered locus">trd_0815</name>
</gene>
<keyword evidence="10 17" id="KW-0520">NAD</keyword>
<dbReference type="NCBIfam" id="TIGR00196">
    <property type="entry name" value="yjeF_cterm"/>
    <property type="match status" value="1"/>
</dbReference>
<keyword evidence="6 17" id="KW-0547">Nucleotide-binding</keyword>
<evidence type="ECO:0000256" key="8">
    <source>
        <dbReference type="ARBA" id="ARBA00022857"/>
    </source>
</evidence>
<evidence type="ECO:0000256" key="12">
    <source>
        <dbReference type="ARBA" id="ARBA00023239"/>
    </source>
</evidence>
<dbReference type="GO" id="GO:0110051">
    <property type="term" value="P:metabolite repair"/>
    <property type="evidence" value="ECO:0007669"/>
    <property type="project" value="TreeGrafter"/>
</dbReference>
<feature type="binding site" evidence="17">
    <location>
        <position position="467"/>
    </location>
    <ligand>
        <name>AMP</name>
        <dbReference type="ChEBI" id="CHEBI:456215"/>
    </ligand>
</feature>
<name>B9KZA1_THERP</name>
<dbReference type="InterPro" id="IPR029056">
    <property type="entry name" value="Ribokinase-like"/>
</dbReference>
<dbReference type="InterPro" id="IPR000631">
    <property type="entry name" value="CARKD"/>
</dbReference>
<dbReference type="InterPro" id="IPR017953">
    <property type="entry name" value="Carbohydrate_kinase_pred_CS"/>
</dbReference>
<feature type="binding site" evidence="18">
    <location>
        <begin position="125"/>
        <end position="131"/>
    </location>
    <ligand>
        <name>(6S)-NADPHX</name>
        <dbReference type="ChEBI" id="CHEBI:64076"/>
    </ligand>
</feature>
<evidence type="ECO:0000313" key="23">
    <source>
        <dbReference type="Proteomes" id="UP000000447"/>
    </source>
</evidence>
<evidence type="ECO:0000256" key="6">
    <source>
        <dbReference type="ARBA" id="ARBA00022741"/>
    </source>
</evidence>
<comment type="catalytic activity">
    <reaction evidence="1 18 19">
        <text>(6R)-NADHX = (6S)-NADHX</text>
        <dbReference type="Rhea" id="RHEA:32215"/>
        <dbReference type="ChEBI" id="CHEBI:64074"/>
        <dbReference type="ChEBI" id="CHEBI:64075"/>
        <dbReference type="EC" id="5.1.99.6"/>
    </reaction>
</comment>
<evidence type="ECO:0000313" key="22">
    <source>
        <dbReference type="EMBL" id="ACM06039.1"/>
    </source>
</evidence>
<feature type="binding site" evidence="17">
    <location>
        <position position="258"/>
    </location>
    <ligand>
        <name>(6S)-NADPHX</name>
        <dbReference type="ChEBI" id="CHEBI:64076"/>
    </ligand>
</feature>
<dbReference type="SUPFAM" id="SSF53613">
    <property type="entry name" value="Ribokinase-like"/>
    <property type="match status" value="1"/>
</dbReference>
<dbReference type="InterPro" id="IPR036652">
    <property type="entry name" value="YjeF_N_dom_sf"/>
</dbReference>
<dbReference type="NCBIfam" id="TIGR00197">
    <property type="entry name" value="yjeF_nterm"/>
    <property type="match status" value="1"/>
</dbReference>
<feature type="binding site" evidence="18">
    <location>
        <begin position="59"/>
        <end position="63"/>
    </location>
    <ligand>
        <name>(6S)-NADPHX</name>
        <dbReference type="ChEBI" id="CHEBI:64076"/>
    </ligand>
</feature>
<evidence type="ECO:0000256" key="10">
    <source>
        <dbReference type="ARBA" id="ARBA00023027"/>
    </source>
</evidence>
<feature type="binding site" evidence="17">
    <location>
        <position position="468"/>
    </location>
    <ligand>
        <name>(6S)-NADPHX</name>
        <dbReference type="ChEBI" id="CHEBI:64076"/>
    </ligand>
</feature>
<evidence type="ECO:0000259" key="21">
    <source>
        <dbReference type="PROSITE" id="PS51385"/>
    </source>
</evidence>
<comment type="cofactor">
    <cofactor evidence="17">
        <name>Mg(2+)</name>
        <dbReference type="ChEBI" id="CHEBI:18420"/>
    </cofactor>
</comment>
<keyword evidence="12 17" id="KW-0456">Lyase</keyword>
<dbReference type="EC" id="5.1.99.6" evidence="19"/>
<reference evidence="22 23" key="1">
    <citation type="journal article" date="2009" name="PLoS ONE">
        <title>Complete genome sequence of the aerobic CO-oxidizing thermophile Thermomicrobium roseum.</title>
        <authorList>
            <person name="Wu D."/>
            <person name="Raymond J."/>
            <person name="Wu M."/>
            <person name="Chatterji S."/>
            <person name="Ren Q."/>
            <person name="Graham J.E."/>
            <person name="Bryant D.A."/>
            <person name="Robb F."/>
            <person name="Colman A."/>
            <person name="Tallon L.J."/>
            <person name="Badger J.H."/>
            <person name="Madupu R."/>
            <person name="Ward N.L."/>
            <person name="Eisen J.A."/>
        </authorList>
    </citation>
    <scope>NUCLEOTIDE SEQUENCE [LARGE SCALE GENOMIC DNA]</scope>
    <source>
        <strain evidence="23">ATCC 27502 / DSM 5159 / P-2</strain>
    </source>
</reference>
<dbReference type="PROSITE" id="PS51385">
    <property type="entry name" value="YJEF_N"/>
    <property type="match status" value="1"/>
</dbReference>
<evidence type="ECO:0000256" key="3">
    <source>
        <dbReference type="ARBA" id="ARBA00006001"/>
    </source>
</evidence>
<comment type="similarity">
    <text evidence="17">Belongs to the NnrD/CARKD family.</text>
</comment>
<comment type="similarity">
    <text evidence="4 19">In the C-terminal section; belongs to the NnrD/CARKD family.</text>
</comment>
<dbReference type="InterPro" id="IPR030677">
    <property type="entry name" value="Nnr"/>
</dbReference>
<protein>
    <recommendedName>
        <fullName evidence="19">Bifunctional NAD(P)H-hydrate repair enzyme</fullName>
    </recommendedName>
    <alternativeName>
        <fullName evidence="19">Nicotinamide nucleotide repair protein</fullName>
    </alternativeName>
    <domain>
        <recommendedName>
            <fullName evidence="19">ADP-dependent (S)-NAD(P)H-hydrate dehydratase</fullName>
            <ecNumber evidence="19">4.2.1.136</ecNumber>
        </recommendedName>
        <alternativeName>
            <fullName evidence="19">ADP-dependent NAD(P)HX dehydratase</fullName>
        </alternativeName>
    </domain>
    <domain>
        <recommendedName>
            <fullName evidence="19">NAD(P)H-hydrate epimerase</fullName>
            <ecNumber evidence="19">5.1.99.6</ecNumber>
        </recommendedName>
    </domain>
</protein>